<accession>A0AAU8LRH0</accession>
<dbReference type="Gene3D" id="1.10.720.30">
    <property type="entry name" value="SAP domain"/>
    <property type="match status" value="1"/>
</dbReference>
<reference evidence="1" key="1">
    <citation type="journal article" date="2024" name="Syst. Appl. Microbiol.">
        <title>First single-strain enrichments of Electrothrix cable bacteria, description of E. aestuarii sp. nov. and E. rattekaaiensis sp. nov., and proposal of a cable bacteria taxonomy following the rules of the SeqCode.</title>
        <authorList>
            <person name="Plum-Jensen L.E."/>
            <person name="Schramm A."/>
            <person name="Marshall I.P.G."/>
        </authorList>
    </citation>
    <scope>NUCLEOTIDE SEQUENCE</scope>
    <source>
        <strain evidence="1">Rat1</strain>
    </source>
</reference>
<dbReference type="EMBL" id="CP159373">
    <property type="protein sequence ID" value="XCN71518.1"/>
    <property type="molecule type" value="Genomic_DNA"/>
</dbReference>
<name>A0AAU8LRH0_9BACT</name>
<organism evidence="1">
    <name type="scientific">Candidatus Electrothrix aestuarii</name>
    <dbReference type="NCBI Taxonomy" id="3062594"/>
    <lineage>
        <taxon>Bacteria</taxon>
        <taxon>Pseudomonadati</taxon>
        <taxon>Thermodesulfobacteriota</taxon>
        <taxon>Desulfobulbia</taxon>
        <taxon>Desulfobulbales</taxon>
        <taxon>Desulfobulbaceae</taxon>
        <taxon>Candidatus Electrothrix</taxon>
    </lineage>
</organism>
<evidence type="ECO:0000313" key="1">
    <source>
        <dbReference type="EMBL" id="XCN71518.1"/>
    </source>
</evidence>
<dbReference type="InterPro" id="IPR036361">
    <property type="entry name" value="SAP_dom_sf"/>
</dbReference>
<dbReference type="AlphaFoldDB" id="A0AAU8LRH0"/>
<sequence>MEEKFDSRMLVQWLGTKGAIAGLEHSKEFTIQRLQNILIDQQLEFKKKATKNELIEILIADASKRIDKPVESLYEMDKEALVAYFEDRKVESPELLDLLKQLDLSPRSKESRRTLIEFAAHEISETGRFMRIAGTRDHNKQG</sequence>
<dbReference type="KEGG" id="eaj:Q3M24_14485"/>
<proteinExistence type="predicted"/>
<protein>
    <recommendedName>
        <fullName evidence="2">Rho termination factor N-terminal domain-containing protein</fullName>
    </recommendedName>
</protein>
<gene>
    <name evidence="1" type="ORF">Q3M24_14485</name>
</gene>
<evidence type="ECO:0008006" key="2">
    <source>
        <dbReference type="Google" id="ProtNLM"/>
    </source>
</evidence>
<reference evidence="1" key="2">
    <citation type="submission" date="2024-06" db="EMBL/GenBank/DDBJ databases">
        <authorList>
            <person name="Plum-Jensen L.E."/>
            <person name="Schramm A."/>
            <person name="Marshall I.P.G."/>
        </authorList>
    </citation>
    <scope>NUCLEOTIDE SEQUENCE</scope>
    <source>
        <strain evidence="1">Rat1</strain>
    </source>
</reference>